<evidence type="ECO:0000256" key="3">
    <source>
        <dbReference type="ARBA" id="ARBA00023163"/>
    </source>
</evidence>
<dbReference type="Pfam" id="PF13404">
    <property type="entry name" value="HTH_AsnC-type"/>
    <property type="match status" value="1"/>
</dbReference>
<dbReference type="InterPro" id="IPR036388">
    <property type="entry name" value="WH-like_DNA-bd_sf"/>
</dbReference>
<dbReference type="InterPro" id="IPR011008">
    <property type="entry name" value="Dimeric_a/b-barrel"/>
</dbReference>
<gene>
    <name evidence="5" type="ORF">DS909_11035</name>
</gene>
<dbReference type="PROSITE" id="PS50956">
    <property type="entry name" value="HTH_ASNC_2"/>
    <property type="match status" value="1"/>
</dbReference>
<dbReference type="EMBL" id="QOCE01000029">
    <property type="protein sequence ID" value="RBW55624.1"/>
    <property type="molecule type" value="Genomic_DNA"/>
</dbReference>
<dbReference type="InterPro" id="IPR036390">
    <property type="entry name" value="WH_DNA-bd_sf"/>
</dbReference>
<dbReference type="Pfam" id="PF01037">
    <property type="entry name" value="AsnC_trans_reg"/>
    <property type="match status" value="1"/>
</dbReference>
<dbReference type="InterPro" id="IPR019887">
    <property type="entry name" value="Tscrpt_reg_AsnC/Lrp_C"/>
</dbReference>
<dbReference type="Gene3D" id="1.10.10.10">
    <property type="entry name" value="Winged helix-like DNA-binding domain superfamily/Winged helix DNA-binding domain"/>
    <property type="match status" value="1"/>
</dbReference>
<sequence length="138" mass="15534">MDDLDHKLLLRLTKDARANVTDLARDLGVSRGTVQNRIDKLLHLRVIHRFTVELGSSEDDHQVSAFTLIRLKADDGRVTQASLRRMEAIMDIHTLSGNFDIVVEIRTSSLKRLDGILDQIRALPDVAETQSHIRLSTG</sequence>
<dbReference type="GO" id="GO:0005829">
    <property type="term" value="C:cytosol"/>
    <property type="evidence" value="ECO:0007669"/>
    <property type="project" value="TreeGrafter"/>
</dbReference>
<comment type="caution">
    <text evidence="5">The sequence shown here is derived from an EMBL/GenBank/DDBJ whole genome shotgun (WGS) entry which is preliminary data.</text>
</comment>
<dbReference type="PANTHER" id="PTHR30154">
    <property type="entry name" value="LEUCINE-RESPONSIVE REGULATORY PROTEIN"/>
    <property type="match status" value="1"/>
</dbReference>
<protein>
    <submittedName>
        <fullName evidence="5">Lrp/AsnC family transcriptional regulator</fullName>
    </submittedName>
</protein>
<keyword evidence="1" id="KW-0805">Transcription regulation</keyword>
<evidence type="ECO:0000259" key="4">
    <source>
        <dbReference type="PROSITE" id="PS50956"/>
    </source>
</evidence>
<evidence type="ECO:0000313" key="5">
    <source>
        <dbReference type="EMBL" id="RBW55624.1"/>
    </source>
</evidence>
<dbReference type="InterPro" id="IPR019888">
    <property type="entry name" value="Tscrpt_reg_AsnC-like"/>
</dbReference>
<evidence type="ECO:0000256" key="2">
    <source>
        <dbReference type="ARBA" id="ARBA00023125"/>
    </source>
</evidence>
<dbReference type="GO" id="GO:0043565">
    <property type="term" value="F:sequence-specific DNA binding"/>
    <property type="evidence" value="ECO:0007669"/>
    <property type="project" value="InterPro"/>
</dbReference>
<keyword evidence="3" id="KW-0804">Transcription</keyword>
<evidence type="ECO:0000313" key="6">
    <source>
        <dbReference type="Proteomes" id="UP000252706"/>
    </source>
</evidence>
<dbReference type="Gene3D" id="3.30.70.920">
    <property type="match status" value="1"/>
</dbReference>
<dbReference type="InterPro" id="IPR000485">
    <property type="entry name" value="AsnC-type_HTH_dom"/>
</dbReference>
<dbReference type="SUPFAM" id="SSF54909">
    <property type="entry name" value="Dimeric alpha+beta barrel"/>
    <property type="match status" value="1"/>
</dbReference>
<dbReference type="OrthoDB" id="9809462at2"/>
<dbReference type="RefSeq" id="WP_113823497.1">
    <property type="nucleotide sequence ID" value="NZ_QOCE01000029.1"/>
</dbReference>
<dbReference type="Proteomes" id="UP000252706">
    <property type="component" value="Unassembled WGS sequence"/>
</dbReference>
<dbReference type="PRINTS" id="PR00033">
    <property type="entry name" value="HTHASNC"/>
</dbReference>
<dbReference type="SMART" id="SM00344">
    <property type="entry name" value="HTH_ASNC"/>
    <property type="match status" value="1"/>
</dbReference>
<accession>A0A366WZ75</accession>
<dbReference type="PANTHER" id="PTHR30154:SF34">
    <property type="entry name" value="TRANSCRIPTIONAL REGULATOR AZLB"/>
    <property type="match status" value="1"/>
</dbReference>
<evidence type="ECO:0000256" key="1">
    <source>
        <dbReference type="ARBA" id="ARBA00023015"/>
    </source>
</evidence>
<organism evidence="5 6">
    <name type="scientific">Phaeobacter gallaeciensis</name>
    <dbReference type="NCBI Taxonomy" id="60890"/>
    <lineage>
        <taxon>Bacteria</taxon>
        <taxon>Pseudomonadati</taxon>
        <taxon>Pseudomonadota</taxon>
        <taxon>Alphaproteobacteria</taxon>
        <taxon>Rhodobacterales</taxon>
        <taxon>Roseobacteraceae</taxon>
        <taxon>Phaeobacter</taxon>
    </lineage>
</organism>
<dbReference type="GO" id="GO:0043200">
    <property type="term" value="P:response to amino acid"/>
    <property type="evidence" value="ECO:0007669"/>
    <property type="project" value="TreeGrafter"/>
</dbReference>
<proteinExistence type="predicted"/>
<keyword evidence="2" id="KW-0238">DNA-binding</keyword>
<feature type="domain" description="HTH asnC-type" evidence="4">
    <location>
        <begin position="1"/>
        <end position="62"/>
    </location>
</feature>
<dbReference type="SUPFAM" id="SSF46785">
    <property type="entry name" value="Winged helix' DNA-binding domain"/>
    <property type="match status" value="1"/>
</dbReference>
<name>A0A366WZ75_9RHOB</name>
<reference evidence="5 6" key="1">
    <citation type="submission" date="2018-07" db="EMBL/GenBank/DDBJ databases">
        <title>Modular assembly of carbohydrate-degrading microbial communities in the ocean.</title>
        <authorList>
            <person name="Enke T.N."/>
            <person name="Datta M.S."/>
            <person name="Schwartzman J.A."/>
            <person name="Cermak N."/>
            <person name="Schmitz D.A."/>
            <person name="Barrere J."/>
            <person name="Cordero O.X."/>
        </authorList>
    </citation>
    <scope>NUCLEOTIDE SEQUENCE [LARGE SCALE GENOMIC DNA]</scope>
    <source>
        <strain evidence="5 6">C3M10</strain>
    </source>
</reference>
<dbReference type="AlphaFoldDB" id="A0A366WZ75"/>